<comment type="subcellular location">
    <subcellularLocation>
        <location evidence="1">Membrane</location>
        <topology evidence="1">Multi-pass membrane protein</topology>
    </subcellularLocation>
</comment>
<dbReference type="AlphaFoldDB" id="A7RT20"/>
<dbReference type="Pfam" id="PF07690">
    <property type="entry name" value="MFS_1"/>
    <property type="match status" value="1"/>
</dbReference>
<dbReference type="OMA" id="PFYVDMG"/>
<feature type="non-terminal residue" evidence="7">
    <location>
        <position position="403"/>
    </location>
</feature>
<dbReference type="InterPro" id="IPR011701">
    <property type="entry name" value="MFS"/>
</dbReference>
<dbReference type="CDD" id="cd17485">
    <property type="entry name" value="MFS_MFSD3"/>
    <property type="match status" value="1"/>
</dbReference>
<feature type="transmembrane region" description="Helical" evidence="6">
    <location>
        <begin position="381"/>
        <end position="402"/>
    </location>
</feature>
<dbReference type="HOGENOM" id="CLU_029352_2_1_1"/>
<feature type="transmembrane region" description="Helical" evidence="6">
    <location>
        <begin position="257"/>
        <end position="279"/>
    </location>
</feature>
<evidence type="ECO:0000256" key="2">
    <source>
        <dbReference type="ARBA" id="ARBA00022448"/>
    </source>
</evidence>
<dbReference type="Proteomes" id="UP000001593">
    <property type="component" value="Unassembled WGS sequence"/>
</dbReference>
<dbReference type="EMBL" id="DS469536">
    <property type="protein sequence ID" value="EDO45315.1"/>
    <property type="molecule type" value="Genomic_DNA"/>
</dbReference>
<evidence type="ECO:0000256" key="5">
    <source>
        <dbReference type="ARBA" id="ARBA00023136"/>
    </source>
</evidence>
<keyword evidence="2" id="KW-0813">Transport</keyword>
<gene>
    <name evidence="7" type="ORF">NEMVEDRAFT_v1g92368</name>
</gene>
<evidence type="ECO:0008006" key="9">
    <source>
        <dbReference type="Google" id="ProtNLM"/>
    </source>
</evidence>
<protein>
    <recommendedName>
        <fullName evidence="9">Major facilitator superfamily domain-containing protein 3</fullName>
    </recommendedName>
</protein>
<dbReference type="GO" id="GO:0022857">
    <property type="term" value="F:transmembrane transporter activity"/>
    <property type="evidence" value="ECO:0007669"/>
    <property type="project" value="InterPro"/>
</dbReference>
<evidence type="ECO:0000256" key="1">
    <source>
        <dbReference type="ARBA" id="ARBA00004141"/>
    </source>
</evidence>
<accession>A7RT20</accession>
<evidence type="ECO:0000256" key="4">
    <source>
        <dbReference type="ARBA" id="ARBA00022989"/>
    </source>
</evidence>
<dbReference type="STRING" id="45351.A7RT20"/>
<dbReference type="PhylomeDB" id="A7RT20"/>
<dbReference type="InterPro" id="IPR004752">
    <property type="entry name" value="AmpG_permease/AT-1"/>
</dbReference>
<feature type="transmembrane region" description="Helical" evidence="6">
    <location>
        <begin position="222"/>
        <end position="245"/>
    </location>
</feature>
<dbReference type="FunFam" id="1.20.1250.20:FF:001325">
    <property type="entry name" value="Predicted protein"/>
    <property type="match status" value="1"/>
</dbReference>
<dbReference type="OrthoDB" id="6415790at2759"/>
<dbReference type="SUPFAM" id="SSF103473">
    <property type="entry name" value="MFS general substrate transporter"/>
    <property type="match status" value="1"/>
</dbReference>
<feature type="transmembrane region" description="Helical" evidence="6">
    <location>
        <begin position="318"/>
        <end position="342"/>
    </location>
</feature>
<dbReference type="PANTHER" id="PTHR12778:SF10">
    <property type="entry name" value="MAJOR FACILITATOR SUPERFAMILY DOMAIN-CONTAINING PROTEIN 3"/>
    <property type="match status" value="1"/>
</dbReference>
<feature type="transmembrane region" description="Helical" evidence="6">
    <location>
        <begin position="67"/>
        <end position="87"/>
    </location>
</feature>
<dbReference type="PANTHER" id="PTHR12778">
    <property type="entry name" value="SOLUTE CARRIER FAMILY 33 ACETYL-COA TRANSPORTER -RELATED"/>
    <property type="match status" value="1"/>
</dbReference>
<keyword evidence="5 6" id="KW-0472">Membrane</keyword>
<feature type="transmembrane region" description="Helical" evidence="6">
    <location>
        <begin position="291"/>
        <end position="312"/>
    </location>
</feature>
<feature type="transmembrane region" description="Helical" evidence="6">
    <location>
        <begin position="134"/>
        <end position="155"/>
    </location>
</feature>
<reference evidence="7 8" key="1">
    <citation type="journal article" date="2007" name="Science">
        <title>Sea anemone genome reveals ancestral eumetazoan gene repertoire and genomic organization.</title>
        <authorList>
            <person name="Putnam N.H."/>
            <person name="Srivastava M."/>
            <person name="Hellsten U."/>
            <person name="Dirks B."/>
            <person name="Chapman J."/>
            <person name="Salamov A."/>
            <person name="Terry A."/>
            <person name="Shapiro H."/>
            <person name="Lindquist E."/>
            <person name="Kapitonov V.V."/>
            <person name="Jurka J."/>
            <person name="Genikhovich G."/>
            <person name="Grigoriev I.V."/>
            <person name="Lucas S.M."/>
            <person name="Steele R.E."/>
            <person name="Finnerty J.R."/>
            <person name="Technau U."/>
            <person name="Martindale M.Q."/>
            <person name="Rokhsar D.S."/>
        </authorList>
    </citation>
    <scope>NUCLEOTIDE SEQUENCE [LARGE SCALE GENOMIC DNA]</scope>
    <source>
        <strain evidence="8">CH2 X CH6</strain>
    </source>
</reference>
<evidence type="ECO:0000256" key="3">
    <source>
        <dbReference type="ARBA" id="ARBA00022692"/>
    </source>
</evidence>
<keyword evidence="4 6" id="KW-1133">Transmembrane helix</keyword>
<dbReference type="eggNOG" id="KOG3574">
    <property type="taxonomic scope" value="Eukaryota"/>
</dbReference>
<dbReference type="KEGG" id="nve:5517423"/>
<dbReference type="GO" id="GO:0016020">
    <property type="term" value="C:membrane"/>
    <property type="evidence" value="ECO:0007669"/>
    <property type="project" value="UniProtKB-SubCell"/>
</dbReference>
<feature type="transmembrane region" description="Helical" evidence="6">
    <location>
        <begin position="93"/>
        <end position="113"/>
    </location>
</feature>
<dbReference type="InParanoid" id="A7RT20"/>
<evidence type="ECO:0000256" key="6">
    <source>
        <dbReference type="SAM" id="Phobius"/>
    </source>
</evidence>
<sequence length="403" mass="43976">MNSRIFLLFSLYFSQGLPFGFQTSLLPILLRTRNVSLSKVSFSRLLSLPWLLKIVFSPSVDRLSSLWSWLGCTFLAMSAIFVVPAFLGVDNTSVVVGAVLGLNAMAALQDIAVDAMAIKVLKSSELGLGNIAQVVGYKLGALAGGGVLIWLSTFITWEKLFAVIAIWYGLNGLSALQSHIKSDKQKTRSRDITESSESKDISQSNITKANVMELMKTKDFKWILLYVGVYKAGEQGMVTMMPLYLLDSSVTATDVGLITGLYTQLFSVFGSSIGGYLATRWNTSSIGLAQLLYLMCLVRVIPMGVHCVNAWYGQYNILLIITECALQLVGGAITTATFTLMMQHTMETANQAQATHFTALATVELLGKLTMMSVSGMVVEVFGYQVFFSLCESFALLVVVALR</sequence>
<evidence type="ECO:0000313" key="7">
    <source>
        <dbReference type="EMBL" id="EDO45315.1"/>
    </source>
</evidence>
<dbReference type="Gene3D" id="1.20.1250.20">
    <property type="entry name" value="MFS general substrate transporter like domains"/>
    <property type="match status" value="2"/>
</dbReference>
<dbReference type="InterPro" id="IPR036259">
    <property type="entry name" value="MFS_trans_sf"/>
</dbReference>
<organism evidence="7 8">
    <name type="scientific">Nematostella vectensis</name>
    <name type="common">Starlet sea anemone</name>
    <dbReference type="NCBI Taxonomy" id="45351"/>
    <lineage>
        <taxon>Eukaryota</taxon>
        <taxon>Metazoa</taxon>
        <taxon>Cnidaria</taxon>
        <taxon>Anthozoa</taxon>
        <taxon>Hexacorallia</taxon>
        <taxon>Actiniaria</taxon>
        <taxon>Edwardsiidae</taxon>
        <taxon>Nematostella</taxon>
    </lineage>
</organism>
<evidence type="ECO:0000313" key="8">
    <source>
        <dbReference type="Proteomes" id="UP000001593"/>
    </source>
</evidence>
<keyword evidence="3 6" id="KW-0812">Transmembrane</keyword>
<name>A7RT20_NEMVE</name>
<proteinExistence type="predicted"/>
<keyword evidence="8" id="KW-1185">Reference proteome</keyword>